<dbReference type="PANTHER" id="PTHR30437:SF4">
    <property type="entry name" value="TRANSCRIPTION ELONGATION FACTOR GREA"/>
    <property type="match status" value="1"/>
</dbReference>
<dbReference type="Proteomes" id="UP000234744">
    <property type="component" value="Unassembled WGS sequence"/>
</dbReference>
<dbReference type="InterPro" id="IPR023459">
    <property type="entry name" value="Tscrpt_elong_fac_GreA/B_fam"/>
</dbReference>
<dbReference type="RefSeq" id="WP_054890477.1">
    <property type="nucleotide sequence ID" value="NZ_PJCJ01000024.1"/>
</dbReference>
<organism evidence="2 3">
    <name type="scientific">Pseudomonas plecoglossicida</name>
    <dbReference type="NCBI Taxonomy" id="70775"/>
    <lineage>
        <taxon>Bacteria</taxon>
        <taxon>Pseudomonadati</taxon>
        <taxon>Pseudomonadota</taxon>
        <taxon>Gammaproteobacteria</taxon>
        <taxon>Pseudomonadales</taxon>
        <taxon>Pseudomonadaceae</taxon>
        <taxon>Pseudomonas</taxon>
    </lineage>
</organism>
<dbReference type="InterPro" id="IPR001437">
    <property type="entry name" value="Tscrpt_elong_fac_GreA/B_C"/>
</dbReference>
<sequence>MSTAYYVTRKGLLNLANRQKDLVDDLEKSTRAMGHSASLDNDLRENPEFMQLRTKVTYELPNKIAELENVIRSARLINDSEHIQNQDFHEVLPGVEVQMESEDGQTRTHSILGYEEGDPHKGIVSYLSPVGERLLHKTVGDEVELPMRGKQIRYEILSIKLSPHLE</sequence>
<evidence type="ECO:0000313" key="2">
    <source>
        <dbReference type="EMBL" id="PLV09486.1"/>
    </source>
</evidence>
<proteinExistence type="predicted"/>
<name>A0ABX4TXX7_PSEDL</name>
<dbReference type="Gene3D" id="3.10.50.30">
    <property type="entry name" value="Transcription elongation factor, GreA/GreB, C-terminal domain"/>
    <property type="match status" value="1"/>
</dbReference>
<evidence type="ECO:0000313" key="3">
    <source>
        <dbReference type="Proteomes" id="UP000234744"/>
    </source>
</evidence>
<comment type="caution">
    <text evidence="2">The sequence shown here is derived from an EMBL/GenBank/DDBJ whole genome shotgun (WGS) entry which is preliminary data.</text>
</comment>
<dbReference type="Pfam" id="PF01272">
    <property type="entry name" value="GreA_GreB"/>
    <property type="match status" value="1"/>
</dbReference>
<dbReference type="PANTHER" id="PTHR30437">
    <property type="entry name" value="TRANSCRIPTION ELONGATION FACTOR GREA"/>
    <property type="match status" value="1"/>
</dbReference>
<dbReference type="SUPFAM" id="SSF54534">
    <property type="entry name" value="FKBP-like"/>
    <property type="match status" value="1"/>
</dbReference>
<keyword evidence="3" id="KW-1185">Reference proteome</keyword>
<feature type="domain" description="Transcription elongation factor GreA/GreB C-terminal" evidence="1">
    <location>
        <begin position="90"/>
        <end position="160"/>
    </location>
</feature>
<dbReference type="Gene3D" id="1.10.287.180">
    <property type="entry name" value="Transcription elongation factor, GreA/GreB, N-terminal domain"/>
    <property type="match status" value="1"/>
</dbReference>
<dbReference type="PIRSF" id="PIRSF006092">
    <property type="entry name" value="GreA_GreB"/>
    <property type="match status" value="1"/>
</dbReference>
<accession>A0ABX4TXX7</accession>
<protein>
    <recommendedName>
        <fullName evidence="1">Transcription elongation factor GreA/GreB C-terminal domain-containing protein</fullName>
    </recommendedName>
</protein>
<dbReference type="InterPro" id="IPR036953">
    <property type="entry name" value="GreA/GreB_C_sf"/>
</dbReference>
<evidence type="ECO:0000259" key="1">
    <source>
        <dbReference type="Pfam" id="PF01272"/>
    </source>
</evidence>
<dbReference type="InterPro" id="IPR036805">
    <property type="entry name" value="Tscrpt_elong_fac_GreA/B_N_sf"/>
</dbReference>
<dbReference type="EMBL" id="PJCJ01000024">
    <property type="protein sequence ID" value="PLV09486.1"/>
    <property type="molecule type" value="Genomic_DNA"/>
</dbReference>
<reference evidence="2 3" key="1">
    <citation type="submission" date="2017-12" db="EMBL/GenBank/DDBJ databases">
        <title>Detection of the carbapenemase gene blaVIM-5 in members of the Pseudomonas putida group isolated from polluted Nigerian wetlands.</title>
        <authorList>
            <person name="Adelowo O."/>
            <person name="Vollmers J."/>
            <person name="Maeusezahl I."/>
            <person name="Kaster A.-K."/>
            <person name="Mueller J.A."/>
        </authorList>
    </citation>
    <scope>NUCLEOTIDE SEQUENCE [LARGE SCALE GENOMIC DNA]</scope>
    <source>
        <strain evidence="2 3">MR69</strain>
    </source>
</reference>
<gene>
    <name evidence="2" type="ORF">CXG47_24385</name>
</gene>